<dbReference type="AlphaFoldDB" id="X1QR43"/>
<dbReference type="EMBL" id="BARV01045661">
    <property type="protein sequence ID" value="GAI70713.1"/>
    <property type="molecule type" value="Genomic_DNA"/>
</dbReference>
<feature type="non-terminal residue" evidence="1">
    <location>
        <position position="1"/>
    </location>
</feature>
<feature type="non-terminal residue" evidence="1">
    <location>
        <position position="49"/>
    </location>
</feature>
<name>X1QR43_9ZZZZ</name>
<sequence length="49" mass="5674">CAYDKRIPILVESYFSEMHEVFSNISKHLESEAHFYLDIGDSQFAGVHI</sequence>
<protein>
    <submittedName>
        <fullName evidence="1">Uncharacterized protein</fullName>
    </submittedName>
</protein>
<proteinExistence type="predicted"/>
<accession>X1QR43</accession>
<organism evidence="1">
    <name type="scientific">marine sediment metagenome</name>
    <dbReference type="NCBI Taxonomy" id="412755"/>
    <lineage>
        <taxon>unclassified sequences</taxon>
        <taxon>metagenomes</taxon>
        <taxon>ecological metagenomes</taxon>
    </lineage>
</organism>
<evidence type="ECO:0000313" key="1">
    <source>
        <dbReference type="EMBL" id="GAI70713.1"/>
    </source>
</evidence>
<comment type="caution">
    <text evidence="1">The sequence shown here is derived from an EMBL/GenBank/DDBJ whole genome shotgun (WGS) entry which is preliminary data.</text>
</comment>
<gene>
    <name evidence="1" type="ORF">S06H3_66730</name>
</gene>
<reference evidence="1" key="1">
    <citation type="journal article" date="2014" name="Front. Microbiol.">
        <title>High frequency of phylogenetically diverse reductive dehalogenase-homologous genes in deep subseafloor sedimentary metagenomes.</title>
        <authorList>
            <person name="Kawai M."/>
            <person name="Futagami T."/>
            <person name="Toyoda A."/>
            <person name="Takaki Y."/>
            <person name="Nishi S."/>
            <person name="Hori S."/>
            <person name="Arai W."/>
            <person name="Tsubouchi T."/>
            <person name="Morono Y."/>
            <person name="Uchiyama I."/>
            <person name="Ito T."/>
            <person name="Fujiyama A."/>
            <person name="Inagaki F."/>
            <person name="Takami H."/>
        </authorList>
    </citation>
    <scope>NUCLEOTIDE SEQUENCE</scope>
    <source>
        <strain evidence="1">Expedition CK06-06</strain>
    </source>
</reference>